<dbReference type="GO" id="GO:0016746">
    <property type="term" value="F:acyltransferase activity"/>
    <property type="evidence" value="ECO:0007669"/>
    <property type="project" value="UniProtKB-KW"/>
</dbReference>
<evidence type="ECO:0000313" key="4">
    <source>
        <dbReference type="Proteomes" id="UP000830343"/>
    </source>
</evidence>
<organism evidence="3 4">
    <name type="scientific">Macrococcus armenti</name>
    <dbReference type="NCBI Taxonomy" id="2875764"/>
    <lineage>
        <taxon>Bacteria</taxon>
        <taxon>Bacillati</taxon>
        <taxon>Bacillota</taxon>
        <taxon>Bacilli</taxon>
        <taxon>Bacillales</taxon>
        <taxon>Staphylococcaceae</taxon>
        <taxon>Macrococcus</taxon>
    </lineage>
</organism>
<dbReference type="SUPFAM" id="SSF51161">
    <property type="entry name" value="Trimeric LpxA-like enzymes"/>
    <property type="match status" value="1"/>
</dbReference>
<protein>
    <submittedName>
        <fullName evidence="3">Acyltransferase</fullName>
    </submittedName>
</protein>
<dbReference type="Proteomes" id="UP000830343">
    <property type="component" value="Chromosome"/>
</dbReference>
<keyword evidence="4" id="KW-1185">Reference proteome</keyword>
<dbReference type="PROSITE" id="PS00101">
    <property type="entry name" value="HEXAPEP_TRANSFERASES"/>
    <property type="match status" value="1"/>
</dbReference>
<dbReference type="CDD" id="cd04647">
    <property type="entry name" value="LbH_MAT_like"/>
    <property type="match status" value="1"/>
</dbReference>
<reference evidence="3" key="2">
    <citation type="submission" date="2022-04" db="EMBL/GenBank/DDBJ databases">
        <title>Antimicrobial genetic elements in methicillin-resistant Macrococcus armenti.</title>
        <authorList>
            <person name="Keller J.E."/>
            <person name="Schwendener S."/>
            <person name="Pantucek R."/>
            <person name="Perreten V."/>
        </authorList>
    </citation>
    <scope>NUCLEOTIDE SEQUENCE</scope>
    <source>
        <strain evidence="3">CCM 2609</strain>
    </source>
</reference>
<dbReference type="PANTHER" id="PTHR43300:SF6">
    <property type="entry name" value="ACETYLTRANSFERASE YVOF-RELATED"/>
    <property type="match status" value="1"/>
</dbReference>
<sequence>MRKTERYKIDGVNPLWQMYKTVSFLKVCRNFIVIELCRFLPSVKWKHVLLRKCLKMKLGRNVSFAYKAMPDLMFPEMIEIGENSVVGYNATILAHEYLIEEYRIGKVIVGSNVLIGANATILPGVTIGDGAIVGAMTVVSKDVPPGGFAFGNPMQLK</sequence>
<dbReference type="RefSeq" id="WP_243366432.1">
    <property type="nucleotide sequence ID" value="NZ_CP094348.1"/>
</dbReference>
<name>A0ABY3ZW73_9STAP</name>
<keyword evidence="2" id="KW-0677">Repeat</keyword>
<dbReference type="EMBL" id="CP094348">
    <property type="protein sequence ID" value="UOB21057.1"/>
    <property type="molecule type" value="Genomic_DNA"/>
</dbReference>
<dbReference type="InterPro" id="IPR001451">
    <property type="entry name" value="Hexapep"/>
</dbReference>
<keyword evidence="1" id="KW-0808">Transferase</keyword>
<dbReference type="Gene3D" id="2.160.10.10">
    <property type="entry name" value="Hexapeptide repeat proteins"/>
    <property type="match status" value="1"/>
</dbReference>
<evidence type="ECO:0000256" key="1">
    <source>
        <dbReference type="ARBA" id="ARBA00022679"/>
    </source>
</evidence>
<dbReference type="PANTHER" id="PTHR43300">
    <property type="entry name" value="ACETYLTRANSFERASE"/>
    <property type="match status" value="1"/>
</dbReference>
<evidence type="ECO:0000313" key="3">
    <source>
        <dbReference type="EMBL" id="UOB21057.1"/>
    </source>
</evidence>
<dbReference type="InterPro" id="IPR050179">
    <property type="entry name" value="Trans_hexapeptide_repeat"/>
</dbReference>
<dbReference type="InterPro" id="IPR018357">
    <property type="entry name" value="Hexapep_transf_CS"/>
</dbReference>
<dbReference type="InterPro" id="IPR011004">
    <property type="entry name" value="Trimer_LpxA-like_sf"/>
</dbReference>
<reference evidence="3" key="1">
    <citation type="submission" date="2022-03" db="EMBL/GenBank/DDBJ databases">
        <authorList>
            <person name="Vrbovska V."/>
            <person name="Kovarovic V."/>
            <person name="Botka T."/>
            <person name="Pantucek R."/>
        </authorList>
    </citation>
    <scope>NUCLEOTIDE SEQUENCE</scope>
    <source>
        <strain evidence="3">CCM 2609</strain>
    </source>
</reference>
<evidence type="ECO:0000256" key="2">
    <source>
        <dbReference type="ARBA" id="ARBA00022737"/>
    </source>
</evidence>
<proteinExistence type="predicted"/>
<dbReference type="Pfam" id="PF00132">
    <property type="entry name" value="Hexapep"/>
    <property type="match status" value="1"/>
</dbReference>
<keyword evidence="3" id="KW-0012">Acyltransferase</keyword>
<gene>
    <name evidence="3" type="ORF">MRZ06_02960</name>
</gene>
<accession>A0ABY3ZW73</accession>